<dbReference type="EMBL" id="JAXIOK010000017">
    <property type="protein sequence ID" value="KAK4750566.1"/>
    <property type="molecule type" value="Genomic_DNA"/>
</dbReference>
<organism evidence="1 2">
    <name type="scientific">Trapa incisa</name>
    <dbReference type="NCBI Taxonomy" id="236973"/>
    <lineage>
        <taxon>Eukaryota</taxon>
        <taxon>Viridiplantae</taxon>
        <taxon>Streptophyta</taxon>
        <taxon>Embryophyta</taxon>
        <taxon>Tracheophyta</taxon>
        <taxon>Spermatophyta</taxon>
        <taxon>Magnoliopsida</taxon>
        <taxon>eudicotyledons</taxon>
        <taxon>Gunneridae</taxon>
        <taxon>Pentapetalae</taxon>
        <taxon>rosids</taxon>
        <taxon>malvids</taxon>
        <taxon>Myrtales</taxon>
        <taxon>Lythraceae</taxon>
        <taxon>Trapa</taxon>
    </lineage>
</organism>
<gene>
    <name evidence="1" type="ORF">SAY87_004048</name>
</gene>
<accession>A0AAN7JN50</accession>
<keyword evidence="2" id="KW-1185">Reference proteome</keyword>
<sequence length="149" mass="16718">MISIQDTSKSTLLQREVVQDAEIIQKVSDEGEGTFARTRSGKLDPWRKTMASAPLILPTPSESAFLIHARTDELGSNTKMQGRIDEHNGTNGGGELVRSTNVEFAESSRARERDLPQKEFFIYFSRNGVEQCGTLDHRFKNLPMTMKIS</sequence>
<evidence type="ECO:0000313" key="2">
    <source>
        <dbReference type="Proteomes" id="UP001345219"/>
    </source>
</evidence>
<dbReference type="Proteomes" id="UP001345219">
    <property type="component" value="Chromosome 4"/>
</dbReference>
<proteinExistence type="predicted"/>
<name>A0AAN7JN50_9MYRT</name>
<evidence type="ECO:0000313" key="1">
    <source>
        <dbReference type="EMBL" id="KAK4750566.1"/>
    </source>
</evidence>
<protein>
    <submittedName>
        <fullName evidence="1">Uncharacterized protein</fullName>
    </submittedName>
</protein>
<dbReference type="AlphaFoldDB" id="A0AAN7JN50"/>
<comment type="caution">
    <text evidence="1">The sequence shown here is derived from an EMBL/GenBank/DDBJ whole genome shotgun (WGS) entry which is preliminary data.</text>
</comment>
<reference evidence="1 2" key="1">
    <citation type="journal article" date="2023" name="Hortic Res">
        <title>Pangenome of water caltrop reveals structural variations and asymmetric subgenome divergence after allopolyploidization.</title>
        <authorList>
            <person name="Zhang X."/>
            <person name="Chen Y."/>
            <person name="Wang L."/>
            <person name="Yuan Y."/>
            <person name="Fang M."/>
            <person name="Shi L."/>
            <person name="Lu R."/>
            <person name="Comes H.P."/>
            <person name="Ma Y."/>
            <person name="Chen Y."/>
            <person name="Huang G."/>
            <person name="Zhou Y."/>
            <person name="Zheng Z."/>
            <person name="Qiu Y."/>
        </authorList>
    </citation>
    <scope>NUCLEOTIDE SEQUENCE [LARGE SCALE GENOMIC DNA]</scope>
    <source>
        <tissue evidence="1">Roots</tissue>
    </source>
</reference>